<evidence type="ECO:0000313" key="3">
    <source>
        <dbReference type="Proteomes" id="UP000667650"/>
    </source>
</evidence>
<dbReference type="GO" id="GO:0016747">
    <property type="term" value="F:acyltransferase activity, transferring groups other than amino-acyl groups"/>
    <property type="evidence" value="ECO:0007669"/>
    <property type="project" value="InterPro"/>
</dbReference>
<dbReference type="SUPFAM" id="SSF55729">
    <property type="entry name" value="Acyl-CoA N-acyltransferases (Nat)"/>
    <property type="match status" value="1"/>
</dbReference>
<gene>
    <name evidence="2" type="ORF">GTQ34_08350</name>
</gene>
<dbReference type="InterPro" id="IPR016181">
    <property type="entry name" value="Acyl_CoA_acyltransferase"/>
</dbReference>
<accession>A0A964TD30</accession>
<dbReference type="InterPro" id="IPR000182">
    <property type="entry name" value="GNAT_dom"/>
</dbReference>
<dbReference type="CDD" id="cd04301">
    <property type="entry name" value="NAT_SF"/>
    <property type="match status" value="1"/>
</dbReference>
<dbReference type="AlphaFoldDB" id="A0A964TD30"/>
<dbReference type="Gene3D" id="3.40.630.30">
    <property type="match status" value="1"/>
</dbReference>
<evidence type="ECO:0000259" key="1">
    <source>
        <dbReference type="PROSITE" id="PS51186"/>
    </source>
</evidence>
<keyword evidence="3" id="KW-1185">Reference proteome</keyword>
<organism evidence="2 3">
    <name type="scientific">Flagellimonas ochracea</name>
    <dbReference type="NCBI Taxonomy" id="2696472"/>
    <lineage>
        <taxon>Bacteria</taxon>
        <taxon>Pseudomonadati</taxon>
        <taxon>Bacteroidota</taxon>
        <taxon>Flavobacteriia</taxon>
        <taxon>Flavobacteriales</taxon>
        <taxon>Flavobacteriaceae</taxon>
        <taxon>Flagellimonas</taxon>
    </lineage>
</organism>
<name>A0A964TD30_9FLAO</name>
<proteinExistence type="predicted"/>
<feature type="domain" description="N-acetyltransferase" evidence="1">
    <location>
        <begin position="111"/>
        <end position="241"/>
    </location>
</feature>
<sequence length="241" mass="27382">MDLIGANINNLTNLWKIGGRLAGQYIEEKGYCLSIAESGDWPNKLWVNNPLDRQVLADIPNSYINKLALPVWGNDLSKQELVLKTYGFDEELTQVAMSIKLQDTTAHMERIVIQKVTDEQMAKIWSQLFQEAFGYRISADTVKKTMRNIEYFIGRDNKVPVGTAMLFIDKYQIAGIHSMGIIPSQRRKGYAQELLVHMLNIASAKGAKHAILQASKMGKRLYLKAGFQEDFTIKTFIKHEN</sequence>
<protein>
    <submittedName>
        <fullName evidence="2">GNAT family N-acetyltransferase</fullName>
    </submittedName>
</protein>
<dbReference type="Pfam" id="PF00583">
    <property type="entry name" value="Acetyltransf_1"/>
    <property type="match status" value="1"/>
</dbReference>
<dbReference type="EMBL" id="JAAABI010000002">
    <property type="protein sequence ID" value="NAY91926.1"/>
    <property type="molecule type" value="Genomic_DNA"/>
</dbReference>
<reference evidence="2" key="1">
    <citation type="submission" date="2020-01" db="EMBL/GenBank/DDBJ databases">
        <title>Muricauda ochracea sp. nov., isolated from a tidal flat of Garorim bay in Korea.</title>
        <authorList>
            <person name="Kim D."/>
            <person name="Yoo Y."/>
            <person name="Kim J.-J."/>
        </authorList>
    </citation>
    <scope>NUCLEOTIDE SEQUENCE</scope>
    <source>
        <strain evidence="2">JGD-17</strain>
    </source>
</reference>
<comment type="caution">
    <text evidence="2">The sequence shown here is derived from an EMBL/GenBank/DDBJ whole genome shotgun (WGS) entry which is preliminary data.</text>
</comment>
<dbReference type="RefSeq" id="WP_166523321.1">
    <property type="nucleotide sequence ID" value="NZ_JAAABI010000002.1"/>
</dbReference>
<dbReference type="Proteomes" id="UP000667650">
    <property type="component" value="Unassembled WGS sequence"/>
</dbReference>
<dbReference type="PROSITE" id="PS51186">
    <property type="entry name" value="GNAT"/>
    <property type="match status" value="1"/>
</dbReference>
<evidence type="ECO:0000313" key="2">
    <source>
        <dbReference type="EMBL" id="NAY91926.1"/>
    </source>
</evidence>